<dbReference type="Proteomes" id="UP001371218">
    <property type="component" value="Unassembled WGS sequence"/>
</dbReference>
<dbReference type="EMBL" id="JBBUTG010000038">
    <property type="protein sequence ID" value="MEK8034867.1"/>
    <property type="molecule type" value="Genomic_DNA"/>
</dbReference>
<evidence type="ECO:0000313" key="2">
    <source>
        <dbReference type="Proteomes" id="UP001371218"/>
    </source>
</evidence>
<proteinExistence type="predicted"/>
<sequence>MAIQRNVQQQAADTRAKIKRAASIGATMPQWLRLSLESHALSPQGGLLVQYCLIEEQEGYLHSGIWLTDSVEFWEFEVMVSYGSQQTINVEEFTNATASHPVIARLPGTGPSFGHLACQVLRETRDA</sequence>
<evidence type="ECO:0000313" key="1">
    <source>
        <dbReference type="EMBL" id="MEK8034867.1"/>
    </source>
</evidence>
<comment type="caution">
    <text evidence="1">The sequence shown here is derived from an EMBL/GenBank/DDBJ whole genome shotgun (WGS) entry which is preliminary data.</text>
</comment>
<accession>A0ABU9BY07</accession>
<protein>
    <submittedName>
        <fullName evidence="1">Uncharacterized protein</fullName>
    </submittedName>
</protein>
<keyword evidence="2" id="KW-1185">Reference proteome</keyword>
<name>A0ABU9BY07_9BURK</name>
<gene>
    <name evidence="1" type="ORF">AACH06_28955</name>
</gene>
<organism evidence="1 2">
    <name type="scientific">Ideonella lacteola</name>
    <dbReference type="NCBI Taxonomy" id="2984193"/>
    <lineage>
        <taxon>Bacteria</taxon>
        <taxon>Pseudomonadati</taxon>
        <taxon>Pseudomonadota</taxon>
        <taxon>Betaproteobacteria</taxon>
        <taxon>Burkholderiales</taxon>
        <taxon>Sphaerotilaceae</taxon>
        <taxon>Ideonella</taxon>
    </lineage>
</organism>
<reference evidence="1 2" key="1">
    <citation type="submission" date="2024-04" db="EMBL/GenBank/DDBJ databases">
        <title>Novel species of the genus Ideonella isolated from streams.</title>
        <authorList>
            <person name="Lu H."/>
        </authorList>
    </citation>
    <scope>NUCLEOTIDE SEQUENCE [LARGE SCALE GENOMIC DNA]</scope>
    <source>
        <strain evidence="1 2">DXS29W</strain>
    </source>
</reference>
<dbReference type="RefSeq" id="WP_341429301.1">
    <property type="nucleotide sequence ID" value="NZ_JBBUTG010000038.1"/>
</dbReference>